<reference evidence="8" key="1">
    <citation type="submission" date="2025-08" db="UniProtKB">
        <authorList>
            <consortium name="Ensembl"/>
        </authorList>
    </citation>
    <scope>IDENTIFICATION</scope>
</reference>
<evidence type="ECO:0000313" key="8">
    <source>
        <dbReference type="Ensembl" id="ENSACDP00005026262.1"/>
    </source>
</evidence>
<dbReference type="PROSITE" id="PS50023">
    <property type="entry name" value="LIM_DOMAIN_2"/>
    <property type="match status" value="2"/>
</dbReference>
<feature type="region of interest" description="Disordered" evidence="6">
    <location>
        <begin position="102"/>
        <end position="132"/>
    </location>
</feature>
<dbReference type="FunFam" id="2.10.110.10:FF:000097">
    <property type="entry name" value="Filamin-binding LIM protein 1"/>
    <property type="match status" value="1"/>
</dbReference>
<protein>
    <recommendedName>
        <fullName evidence="7">LIM zinc-binding domain-containing protein</fullName>
    </recommendedName>
</protein>
<keyword evidence="9" id="KW-1185">Reference proteome</keyword>
<evidence type="ECO:0000256" key="5">
    <source>
        <dbReference type="PROSITE-ProRule" id="PRU00125"/>
    </source>
</evidence>
<evidence type="ECO:0000256" key="2">
    <source>
        <dbReference type="ARBA" id="ARBA00022737"/>
    </source>
</evidence>
<dbReference type="Gene3D" id="2.10.110.10">
    <property type="entry name" value="Cysteine Rich Protein"/>
    <property type="match status" value="3"/>
</dbReference>
<keyword evidence="2" id="KW-0677">Repeat</keyword>
<dbReference type="GO" id="GO:0005925">
    <property type="term" value="C:focal adhesion"/>
    <property type="evidence" value="ECO:0007669"/>
    <property type="project" value="TreeGrafter"/>
</dbReference>
<feature type="domain" description="LIM zinc-binding" evidence="7">
    <location>
        <begin position="499"/>
        <end position="568"/>
    </location>
</feature>
<dbReference type="AlphaFoldDB" id="A0A8B9EUG9"/>
<evidence type="ECO:0000256" key="6">
    <source>
        <dbReference type="SAM" id="MobiDB-lite"/>
    </source>
</evidence>
<dbReference type="Pfam" id="PF00412">
    <property type="entry name" value="LIM"/>
    <property type="match status" value="3"/>
</dbReference>
<evidence type="ECO:0000313" key="9">
    <source>
        <dbReference type="Proteomes" id="UP000694521"/>
    </source>
</evidence>
<dbReference type="Proteomes" id="UP000694521">
    <property type="component" value="Unplaced"/>
</dbReference>
<dbReference type="GO" id="GO:0031005">
    <property type="term" value="F:filamin binding"/>
    <property type="evidence" value="ECO:0007669"/>
    <property type="project" value="TreeGrafter"/>
</dbReference>
<name>A0A8B9EUG9_ANSCY</name>
<proteinExistence type="predicted"/>
<dbReference type="Ensembl" id="ENSACDT00005031309.1">
    <property type="protein sequence ID" value="ENSACDP00005026262.1"/>
    <property type="gene ID" value="ENSACDG00005019009.1"/>
</dbReference>
<reference evidence="8" key="2">
    <citation type="submission" date="2025-09" db="UniProtKB">
        <authorList>
            <consortium name="Ensembl"/>
        </authorList>
    </citation>
    <scope>IDENTIFICATION</scope>
</reference>
<evidence type="ECO:0000256" key="4">
    <source>
        <dbReference type="ARBA" id="ARBA00023038"/>
    </source>
</evidence>
<keyword evidence="4 5" id="KW-0440">LIM domain</keyword>
<keyword evidence="3 5" id="KW-0862">Zinc</keyword>
<feature type="region of interest" description="Disordered" evidence="6">
    <location>
        <begin position="306"/>
        <end position="344"/>
    </location>
</feature>
<dbReference type="PROSITE" id="PS00478">
    <property type="entry name" value="LIM_DOMAIN_1"/>
    <property type="match status" value="2"/>
</dbReference>
<organism evidence="8 9">
    <name type="scientific">Anser cygnoides</name>
    <name type="common">Swan goose</name>
    <dbReference type="NCBI Taxonomy" id="8845"/>
    <lineage>
        <taxon>Eukaryota</taxon>
        <taxon>Metazoa</taxon>
        <taxon>Chordata</taxon>
        <taxon>Craniata</taxon>
        <taxon>Vertebrata</taxon>
        <taxon>Euteleostomi</taxon>
        <taxon>Archelosauria</taxon>
        <taxon>Archosauria</taxon>
        <taxon>Dinosauria</taxon>
        <taxon>Saurischia</taxon>
        <taxon>Theropoda</taxon>
        <taxon>Coelurosauria</taxon>
        <taxon>Aves</taxon>
        <taxon>Neognathae</taxon>
        <taxon>Galloanserae</taxon>
        <taxon>Anseriformes</taxon>
        <taxon>Anatidae</taxon>
        <taxon>Anserinae</taxon>
        <taxon>Anser</taxon>
    </lineage>
</organism>
<keyword evidence="1 5" id="KW-0479">Metal-binding</keyword>
<dbReference type="InterPro" id="IPR001781">
    <property type="entry name" value="Znf_LIM"/>
</dbReference>
<evidence type="ECO:0000259" key="7">
    <source>
        <dbReference type="PROSITE" id="PS50023"/>
    </source>
</evidence>
<dbReference type="SMART" id="SM00132">
    <property type="entry name" value="LIM"/>
    <property type="match status" value="3"/>
</dbReference>
<dbReference type="PANTHER" id="PTHR24207:SF1">
    <property type="entry name" value="FILAMIN-BINDING LIM PROTEIN 1"/>
    <property type="match status" value="1"/>
</dbReference>
<dbReference type="GO" id="GO:0098609">
    <property type="term" value="P:cell-cell adhesion"/>
    <property type="evidence" value="ECO:0007669"/>
    <property type="project" value="TreeGrafter"/>
</dbReference>
<accession>A0A8B9EUG9</accession>
<evidence type="ECO:0000256" key="3">
    <source>
        <dbReference type="ARBA" id="ARBA00022833"/>
    </source>
</evidence>
<evidence type="ECO:0000256" key="1">
    <source>
        <dbReference type="ARBA" id="ARBA00022723"/>
    </source>
</evidence>
<dbReference type="GO" id="GO:0046872">
    <property type="term" value="F:metal ion binding"/>
    <property type="evidence" value="ECO:0007669"/>
    <property type="project" value="UniProtKB-KW"/>
</dbReference>
<dbReference type="FunFam" id="2.10.110.10:FF:000086">
    <property type="entry name" value="Filamin binding LIM protein 1"/>
    <property type="match status" value="1"/>
</dbReference>
<dbReference type="GO" id="GO:0001725">
    <property type="term" value="C:stress fiber"/>
    <property type="evidence" value="ECO:0007669"/>
    <property type="project" value="TreeGrafter"/>
</dbReference>
<feature type="domain" description="LIM zinc-binding" evidence="7">
    <location>
        <begin position="379"/>
        <end position="440"/>
    </location>
</feature>
<dbReference type="PANTHER" id="PTHR24207">
    <property type="entry name" value="ZYX102 PROTEIN"/>
    <property type="match status" value="1"/>
</dbReference>
<sequence>MGTRPFITVTWDGHGAARSFFLSGRARRRRVEAEGQRGCRHTKLPAHRQLSLCCLYYFLCLVFEKNKKKSSAAPAHLPFPRCSPGKRRRGWLRPCSSPWCPRGGRRPPRNGPNRGCHPPSPRAPIAPGHPRHSPWLCPTEVRGVRGVPRARTMPVPRIPRRRFAKGCGCRQRGVDVLLGRGVWGGLFPKPTPDWIRLLGKGCVCSPSPGTYRLCLSPPAGPAFAFGAGRRALRQSVGVLLQGERCGMGAGVALPARRAWLFLQKAALGPHQRPCLRPHQSSSSPKCPSPCPRRRWVRRCSSWTSQRLPPCRSGPRGAIAPAPQFPHPRGLPRNMRLPPAHQAPSAFPAELRPPKFCQEQADKPPWQDANGHLERDGSRDICAFCHKAVGPREPTVEAMRKQYHADCFTCRTCHQRLAGQRYYQRDGRPTCDACYQATLEKCAKCQGLISERIVRAMGKGFHPSCFACTACGQAIGAESFAVDERDEVYCVADFYRKYAPVCGACKLPIIPSEDQDTYKIECLGRSFHESCYRCESCGTPLSPEPTEDGCYPLGQHLLCKSCHVRRRNESSC</sequence>
<dbReference type="CDD" id="cd09372">
    <property type="entry name" value="LIM2_FBLP-1"/>
    <property type="match status" value="1"/>
</dbReference>
<dbReference type="SUPFAM" id="SSF57716">
    <property type="entry name" value="Glucocorticoid receptor-like (DNA-binding domain)"/>
    <property type="match status" value="2"/>
</dbReference>